<dbReference type="EMBL" id="FNJW01000008">
    <property type="protein sequence ID" value="SDQ41637.1"/>
    <property type="molecule type" value="Genomic_DNA"/>
</dbReference>
<dbReference type="AlphaFoldDB" id="A0A1H1APN8"/>
<evidence type="ECO:0000259" key="1">
    <source>
        <dbReference type="Pfam" id="PF13462"/>
    </source>
</evidence>
<keyword evidence="3" id="KW-1185">Reference proteome</keyword>
<evidence type="ECO:0000313" key="2">
    <source>
        <dbReference type="EMBL" id="SDQ41637.1"/>
    </source>
</evidence>
<dbReference type="CDD" id="cd02972">
    <property type="entry name" value="DsbA_family"/>
    <property type="match status" value="1"/>
</dbReference>
<dbReference type="RefSeq" id="WP_035021435.1">
    <property type="nucleotide sequence ID" value="NZ_CP084916.1"/>
</dbReference>
<dbReference type="InterPro" id="IPR012336">
    <property type="entry name" value="Thioredoxin-like_fold"/>
</dbReference>
<dbReference type="Proteomes" id="UP000199481">
    <property type="component" value="Unassembled WGS sequence"/>
</dbReference>
<proteinExistence type="predicted"/>
<feature type="domain" description="Thioredoxin-like fold" evidence="1">
    <location>
        <begin position="15"/>
        <end position="173"/>
    </location>
</feature>
<organism evidence="2 3">
    <name type="scientific">Carnobacterium viridans</name>
    <dbReference type="NCBI Taxonomy" id="174587"/>
    <lineage>
        <taxon>Bacteria</taxon>
        <taxon>Bacillati</taxon>
        <taxon>Bacillota</taxon>
        <taxon>Bacilli</taxon>
        <taxon>Lactobacillales</taxon>
        <taxon>Carnobacteriaceae</taxon>
        <taxon>Carnobacterium</taxon>
    </lineage>
</organism>
<dbReference type="Pfam" id="PF13462">
    <property type="entry name" value="Thioredoxin_4"/>
    <property type="match status" value="1"/>
</dbReference>
<protein>
    <submittedName>
        <fullName evidence="2">Thioredoxin</fullName>
    </submittedName>
</protein>
<dbReference type="OrthoDB" id="117402at2"/>
<evidence type="ECO:0000313" key="3">
    <source>
        <dbReference type="Proteomes" id="UP000199481"/>
    </source>
</evidence>
<reference evidence="3" key="1">
    <citation type="submission" date="2016-10" db="EMBL/GenBank/DDBJ databases">
        <authorList>
            <person name="Varghese N."/>
            <person name="Submissions S."/>
        </authorList>
    </citation>
    <scope>NUCLEOTIDE SEQUENCE [LARGE SCALE GENOMIC DNA]</scope>
    <source>
        <strain evidence="3">MPL-11</strain>
    </source>
</reference>
<dbReference type="InterPro" id="IPR036249">
    <property type="entry name" value="Thioredoxin-like_sf"/>
</dbReference>
<sequence>MDISNIKTDKVNTTHGIKIGSDDAPVKVIEFINLKCPYCKMWYEDSKDVLNEYVSAGKVQRIIKHFDKEKPSLKKGNIVHRYLDYSNPEKALKDIDFFFAHQEEWGYLESFDAIAAYVVEKRNLSIQSNESVAQEIIQEANQANVVFVPTVFIDEEIFDEHITQQELKNLIEARL</sequence>
<dbReference type="SUPFAM" id="SSF52833">
    <property type="entry name" value="Thioredoxin-like"/>
    <property type="match status" value="1"/>
</dbReference>
<dbReference type="Gene3D" id="1.10.1200.90">
    <property type="entry name" value="DsbA-like domain"/>
    <property type="match status" value="1"/>
</dbReference>
<name>A0A1H1APN8_9LACT</name>
<accession>A0A1H1APN8</accession>
<gene>
    <name evidence="2" type="ORF">SAMN04487752_2200</name>
</gene>
<dbReference type="Gene3D" id="3.40.30.10">
    <property type="entry name" value="Glutaredoxin"/>
    <property type="match status" value="1"/>
</dbReference>